<dbReference type="InterPro" id="IPR036047">
    <property type="entry name" value="F-box-like_dom_sf"/>
</dbReference>
<dbReference type="AlphaFoldDB" id="A0A165YEC1"/>
<evidence type="ECO:0000313" key="2">
    <source>
        <dbReference type="EMBL" id="KZT33155.1"/>
    </source>
</evidence>
<keyword evidence="3" id="KW-1185">Reference proteome</keyword>
<evidence type="ECO:0000259" key="1">
    <source>
        <dbReference type="PROSITE" id="PS50181"/>
    </source>
</evidence>
<protein>
    <recommendedName>
        <fullName evidence="1">F-box domain-containing protein</fullName>
    </recommendedName>
</protein>
<dbReference type="PROSITE" id="PS50181">
    <property type="entry name" value="FBOX"/>
    <property type="match status" value="1"/>
</dbReference>
<accession>A0A165YEC1</accession>
<evidence type="ECO:0000313" key="3">
    <source>
        <dbReference type="Proteomes" id="UP000076798"/>
    </source>
</evidence>
<feature type="domain" description="F-box" evidence="1">
    <location>
        <begin position="1"/>
        <end position="48"/>
    </location>
</feature>
<dbReference type="EMBL" id="KV428262">
    <property type="protein sequence ID" value="KZT33155.1"/>
    <property type="molecule type" value="Genomic_DNA"/>
</dbReference>
<reference evidence="2 3" key="1">
    <citation type="journal article" date="2016" name="Mol. Biol. Evol.">
        <title>Comparative Genomics of Early-Diverging Mushroom-Forming Fungi Provides Insights into the Origins of Lignocellulose Decay Capabilities.</title>
        <authorList>
            <person name="Nagy L.G."/>
            <person name="Riley R."/>
            <person name="Tritt A."/>
            <person name="Adam C."/>
            <person name="Daum C."/>
            <person name="Floudas D."/>
            <person name="Sun H."/>
            <person name="Yadav J.S."/>
            <person name="Pangilinan J."/>
            <person name="Larsson K.H."/>
            <person name="Matsuura K."/>
            <person name="Barry K."/>
            <person name="Labutti K."/>
            <person name="Kuo R."/>
            <person name="Ohm R.A."/>
            <person name="Bhattacharya S.S."/>
            <person name="Shirouzu T."/>
            <person name="Yoshinaga Y."/>
            <person name="Martin F.M."/>
            <person name="Grigoriev I.V."/>
            <person name="Hibbett D.S."/>
        </authorList>
    </citation>
    <scope>NUCLEOTIDE SEQUENCE [LARGE SCALE GENOMIC DNA]</scope>
    <source>
        <strain evidence="2 3">HHB10207 ss-3</strain>
    </source>
</reference>
<proteinExistence type="predicted"/>
<sequence>MALFSSIPVDVLANILYDARLQDVVAVAQVSSRLYAAMKNNRFLWTDAYAHDLKFLPLPTGHTLSTVPVRMIYSIASRYLSILEASRVVQADMRRYSMISTSKSWSRFSSRGSGPVSVPGGRWTVYSTDDGFFLHDHDHTKLPDNVRNRDKNDTHIDIDVSAHLGSAPILFESMGEGLVRCVQIAVDLESNIFPADNSIFRSPQSILNIFDINFSQMAEITLQDQVPLIRHTPIKIQKNEEVVDMKGPLILSVYGKHLAITNYISRLAVMAEIEGLQDWQYMIRQANFHPTLPKIIMEVHHSRQGEDSLVHRALWLVDIPPHVISDTQPCEDVSSDPANMTRESIQIKITHSFWIPSVWPQPVKSDRQIPETYIFVWELVVRNSLHAGETVALALCLTPEGKLEAIPIGSFPIEWRATRLQLRVIRSLPSQDQLAICFLCPLERTLKKKILSLPSIGSVCDAVMIRQFDPLYGQIVLELLGSRDPRTGISERQSYVVQY</sequence>
<gene>
    <name evidence="2" type="ORF">SISSUDRAFT_1123032</name>
</gene>
<dbReference type="SUPFAM" id="SSF81383">
    <property type="entry name" value="F-box domain"/>
    <property type="match status" value="1"/>
</dbReference>
<organism evidence="2 3">
    <name type="scientific">Sistotremastrum suecicum HHB10207 ss-3</name>
    <dbReference type="NCBI Taxonomy" id="1314776"/>
    <lineage>
        <taxon>Eukaryota</taxon>
        <taxon>Fungi</taxon>
        <taxon>Dikarya</taxon>
        <taxon>Basidiomycota</taxon>
        <taxon>Agaricomycotina</taxon>
        <taxon>Agaricomycetes</taxon>
        <taxon>Sistotremastrales</taxon>
        <taxon>Sistotremastraceae</taxon>
        <taxon>Sistotremastrum</taxon>
    </lineage>
</organism>
<dbReference type="Proteomes" id="UP000076798">
    <property type="component" value="Unassembled WGS sequence"/>
</dbReference>
<dbReference type="InterPro" id="IPR001810">
    <property type="entry name" value="F-box_dom"/>
</dbReference>
<name>A0A165YEC1_9AGAM</name>